<keyword evidence="3" id="KW-1185">Reference proteome</keyword>
<evidence type="ECO:0000313" key="2">
    <source>
        <dbReference type="EnsemblPlants" id="KEH39340"/>
    </source>
</evidence>
<reference evidence="1 3" key="2">
    <citation type="journal article" date="2014" name="BMC Genomics">
        <title>An improved genome release (version Mt4.0) for the model legume Medicago truncatula.</title>
        <authorList>
            <person name="Tang H."/>
            <person name="Krishnakumar V."/>
            <person name="Bidwell S."/>
            <person name="Rosen B."/>
            <person name="Chan A."/>
            <person name="Zhou S."/>
            <person name="Gentzbittel L."/>
            <person name="Childs K.L."/>
            <person name="Yandell M."/>
            <person name="Gundlach H."/>
            <person name="Mayer K.F."/>
            <person name="Schwartz D.C."/>
            <person name="Town C.D."/>
        </authorList>
    </citation>
    <scope>GENOME REANNOTATION</scope>
    <source>
        <strain evidence="1">A17</strain>
        <strain evidence="2 3">cv. Jemalong A17</strain>
    </source>
</reference>
<evidence type="ECO:0000313" key="1">
    <source>
        <dbReference type="EMBL" id="KEH39340.1"/>
    </source>
</evidence>
<dbReference type="AlphaFoldDB" id="A0A072VMI7"/>
<proteinExistence type="predicted"/>
<dbReference type="EnsemblPlants" id="KEH39340">
    <property type="protein sequence ID" value="KEH39340"/>
    <property type="gene ID" value="MTR_2g094740"/>
</dbReference>
<gene>
    <name evidence="1" type="ordered locus">MTR_2g094740</name>
</gene>
<evidence type="ECO:0000313" key="3">
    <source>
        <dbReference type="Proteomes" id="UP000002051"/>
    </source>
</evidence>
<protein>
    <submittedName>
        <fullName evidence="1 2">Uncharacterized protein</fullName>
    </submittedName>
</protein>
<name>A0A072VMI7_MEDTR</name>
<dbReference type="HOGENOM" id="CLU_2336798_0_0_1"/>
<organism evidence="1 3">
    <name type="scientific">Medicago truncatula</name>
    <name type="common">Barrel medic</name>
    <name type="synonym">Medicago tribuloides</name>
    <dbReference type="NCBI Taxonomy" id="3880"/>
    <lineage>
        <taxon>Eukaryota</taxon>
        <taxon>Viridiplantae</taxon>
        <taxon>Streptophyta</taxon>
        <taxon>Embryophyta</taxon>
        <taxon>Tracheophyta</taxon>
        <taxon>Spermatophyta</taxon>
        <taxon>Magnoliopsida</taxon>
        <taxon>eudicotyledons</taxon>
        <taxon>Gunneridae</taxon>
        <taxon>Pentapetalae</taxon>
        <taxon>rosids</taxon>
        <taxon>fabids</taxon>
        <taxon>Fabales</taxon>
        <taxon>Fabaceae</taxon>
        <taxon>Papilionoideae</taxon>
        <taxon>50 kb inversion clade</taxon>
        <taxon>NPAAA clade</taxon>
        <taxon>Hologalegina</taxon>
        <taxon>IRL clade</taxon>
        <taxon>Trifolieae</taxon>
        <taxon>Medicago</taxon>
    </lineage>
</organism>
<sequence length="98" mass="10717">MPLKLAPPRLPPKIRKFESGVENPIDVIPVDAIPVDAVLVDIVDAMPIPIDDIPVDAIPENDLGVMSWTKIRGVTIPIDDNVDVDVDVENLNDNEDDN</sequence>
<reference evidence="1 3" key="1">
    <citation type="journal article" date="2011" name="Nature">
        <title>The Medicago genome provides insight into the evolution of rhizobial symbioses.</title>
        <authorList>
            <person name="Young N.D."/>
            <person name="Debelle F."/>
            <person name="Oldroyd G.E."/>
            <person name="Geurts R."/>
            <person name="Cannon S.B."/>
            <person name="Udvardi M.K."/>
            <person name="Benedito V.A."/>
            <person name="Mayer K.F."/>
            <person name="Gouzy J."/>
            <person name="Schoof H."/>
            <person name="Van de Peer Y."/>
            <person name="Proost S."/>
            <person name="Cook D.R."/>
            <person name="Meyers B.C."/>
            <person name="Spannagl M."/>
            <person name="Cheung F."/>
            <person name="De Mita S."/>
            <person name="Krishnakumar V."/>
            <person name="Gundlach H."/>
            <person name="Zhou S."/>
            <person name="Mudge J."/>
            <person name="Bharti A.K."/>
            <person name="Murray J.D."/>
            <person name="Naoumkina M.A."/>
            <person name="Rosen B."/>
            <person name="Silverstein K.A."/>
            <person name="Tang H."/>
            <person name="Rombauts S."/>
            <person name="Zhao P.X."/>
            <person name="Zhou P."/>
            <person name="Barbe V."/>
            <person name="Bardou P."/>
            <person name="Bechner M."/>
            <person name="Bellec A."/>
            <person name="Berger A."/>
            <person name="Berges H."/>
            <person name="Bidwell S."/>
            <person name="Bisseling T."/>
            <person name="Choisne N."/>
            <person name="Couloux A."/>
            <person name="Denny R."/>
            <person name="Deshpande S."/>
            <person name="Dai X."/>
            <person name="Doyle J.J."/>
            <person name="Dudez A.M."/>
            <person name="Farmer A.D."/>
            <person name="Fouteau S."/>
            <person name="Franken C."/>
            <person name="Gibelin C."/>
            <person name="Gish J."/>
            <person name="Goldstein S."/>
            <person name="Gonzalez A.J."/>
            <person name="Green P.J."/>
            <person name="Hallab A."/>
            <person name="Hartog M."/>
            <person name="Hua A."/>
            <person name="Humphray S.J."/>
            <person name="Jeong D.H."/>
            <person name="Jing Y."/>
            <person name="Jocker A."/>
            <person name="Kenton S.M."/>
            <person name="Kim D.J."/>
            <person name="Klee K."/>
            <person name="Lai H."/>
            <person name="Lang C."/>
            <person name="Lin S."/>
            <person name="Macmil S.L."/>
            <person name="Magdelenat G."/>
            <person name="Matthews L."/>
            <person name="McCorrison J."/>
            <person name="Monaghan E.L."/>
            <person name="Mun J.H."/>
            <person name="Najar F.Z."/>
            <person name="Nicholson C."/>
            <person name="Noirot C."/>
            <person name="O'Bleness M."/>
            <person name="Paule C.R."/>
            <person name="Poulain J."/>
            <person name="Prion F."/>
            <person name="Qin B."/>
            <person name="Qu C."/>
            <person name="Retzel E.F."/>
            <person name="Riddle C."/>
            <person name="Sallet E."/>
            <person name="Samain S."/>
            <person name="Samson N."/>
            <person name="Sanders I."/>
            <person name="Saurat O."/>
            <person name="Scarpelli C."/>
            <person name="Schiex T."/>
            <person name="Segurens B."/>
            <person name="Severin A.J."/>
            <person name="Sherrier D.J."/>
            <person name="Shi R."/>
            <person name="Sims S."/>
            <person name="Singer S.R."/>
            <person name="Sinharoy S."/>
            <person name="Sterck L."/>
            <person name="Viollet A."/>
            <person name="Wang B.B."/>
            <person name="Wang K."/>
            <person name="Wang M."/>
            <person name="Wang X."/>
            <person name="Warfsmann J."/>
            <person name="Weissenbach J."/>
            <person name="White D.D."/>
            <person name="White J.D."/>
            <person name="Wiley G.B."/>
            <person name="Wincker P."/>
            <person name="Xing Y."/>
            <person name="Yang L."/>
            <person name="Yao Z."/>
            <person name="Ying F."/>
            <person name="Zhai J."/>
            <person name="Zhou L."/>
            <person name="Zuber A."/>
            <person name="Denarie J."/>
            <person name="Dixon R.A."/>
            <person name="May G.D."/>
            <person name="Schwartz D.C."/>
            <person name="Rogers J."/>
            <person name="Quetier F."/>
            <person name="Town C.D."/>
            <person name="Roe B.A."/>
        </authorList>
    </citation>
    <scope>NUCLEOTIDE SEQUENCE [LARGE SCALE GENOMIC DNA]</scope>
    <source>
        <strain evidence="1">A17</strain>
        <strain evidence="2 3">cv. Jemalong A17</strain>
    </source>
</reference>
<dbReference type="Proteomes" id="UP000002051">
    <property type="component" value="Chromosome 2"/>
</dbReference>
<reference evidence="2" key="3">
    <citation type="submission" date="2015-04" db="UniProtKB">
        <authorList>
            <consortium name="EnsemblPlants"/>
        </authorList>
    </citation>
    <scope>IDENTIFICATION</scope>
    <source>
        <strain evidence="2">cv. Jemalong A17</strain>
    </source>
</reference>
<accession>A0A072VMI7</accession>
<dbReference type="EMBL" id="CM001218">
    <property type="protein sequence ID" value="KEH39340.1"/>
    <property type="molecule type" value="Genomic_DNA"/>
</dbReference>